<proteinExistence type="predicted"/>
<sequence>MSNQFHPHTAPDRPGRPPHIADTADVDSLARIGDGALIWHLAQVREHARVGAGCILGRGSYIGPGVILGENCKVQNYALVYEPAVLEDGVFIGPAAVLTNDMFPRAITADGKRKDADDWDAVGVTIRTGASIGARAVCIAPVTIGAWALIAAGAVVTSDVPDYALVVGVPARRIGWVGRAGVPLERVGDELFRCPSTGEEYHEHNGVLTAVLPASGAPARFRSAENVPELRIPSEARR</sequence>
<dbReference type="SUPFAM" id="SSF51161">
    <property type="entry name" value="Trimeric LpxA-like enzymes"/>
    <property type="match status" value="1"/>
</dbReference>
<dbReference type="AlphaFoldDB" id="A0A1I5B8D9"/>
<dbReference type="InterPro" id="IPR001451">
    <property type="entry name" value="Hexapep"/>
</dbReference>
<organism evidence="2 3">
    <name type="scientific">Mycetocola miduiensis</name>
    <dbReference type="NCBI Taxonomy" id="995034"/>
    <lineage>
        <taxon>Bacteria</taxon>
        <taxon>Bacillati</taxon>
        <taxon>Actinomycetota</taxon>
        <taxon>Actinomycetes</taxon>
        <taxon>Micrococcales</taxon>
        <taxon>Microbacteriaceae</taxon>
        <taxon>Mycetocola</taxon>
    </lineage>
</organism>
<evidence type="ECO:0000313" key="3">
    <source>
        <dbReference type="Proteomes" id="UP000198867"/>
    </source>
</evidence>
<evidence type="ECO:0000313" key="2">
    <source>
        <dbReference type="EMBL" id="SFN70988.1"/>
    </source>
</evidence>
<keyword evidence="2" id="KW-0808">Transferase</keyword>
<dbReference type="CDD" id="cd03358">
    <property type="entry name" value="LbH_WxcM_N_like"/>
    <property type="match status" value="1"/>
</dbReference>
<keyword evidence="3" id="KW-1185">Reference proteome</keyword>
<dbReference type="PANTHER" id="PTHR43300:SF4">
    <property type="entry name" value="ACYL-[ACYL-CARRIER-PROTEIN]--UDP-N-ACETYLGLUCOSAMINE O-ACYLTRANSFERASE"/>
    <property type="match status" value="1"/>
</dbReference>
<dbReference type="PANTHER" id="PTHR43300">
    <property type="entry name" value="ACETYLTRANSFERASE"/>
    <property type="match status" value="1"/>
</dbReference>
<dbReference type="Pfam" id="PF14602">
    <property type="entry name" value="Hexapep_2"/>
    <property type="match status" value="1"/>
</dbReference>
<protein>
    <submittedName>
        <fullName evidence="2">Hexapeptide repeat of succinyl-transferase</fullName>
    </submittedName>
</protein>
<dbReference type="GO" id="GO:0016740">
    <property type="term" value="F:transferase activity"/>
    <property type="evidence" value="ECO:0007669"/>
    <property type="project" value="UniProtKB-KW"/>
</dbReference>
<dbReference type="EMBL" id="FOVM01000004">
    <property type="protein sequence ID" value="SFN70988.1"/>
    <property type="molecule type" value="Genomic_DNA"/>
</dbReference>
<name>A0A1I5B8D9_9MICO</name>
<dbReference type="OrthoDB" id="2643438at2"/>
<dbReference type="InterPro" id="IPR050179">
    <property type="entry name" value="Trans_hexapeptide_repeat"/>
</dbReference>
<gene>
    <name evidence="2" type="ORF">SAMN05216219_1803</name>
</gene>
<feature type="region of interest" description="Disordered" evidence="1">
    <location>
        <begin position="1"/>
        <end position="22"/>
    </location>
</feature>
<evidence type="ECO:0000256" key="1">
    <source>
        <dbReference type="SAM" id="MobiDB-lite"/>
    </source>
</evidence>
<dbReference type="Proteomes" id="UP000198867">
    <property type="component" value="Unassembled WGS sequence"/>
</dbReference>
<accession>A0A1I5B8D9</accession>
<dbReference type="RefSeq" id="WP_090710679.1">
    <property type="nucleotide sequence ID" value="NZ_FOVM01000004.1"/>
</dbReference>
<dbReference type="InterPro" id="IPR011004">
    <property type="entry name" value="Trimer_LpxA-like_sf"/>
</dbReference>
<reference evidence="3" key="1">
    <citation type="submission" date="2016-10" db="EMBL/GenBank/DDBJ databases">
        <authorList>
            <person name="Varghese N."/>
            <person name="Submissions S."/>
        </authorList>
    </citation>
    <scope>NUCLEOTIDE SEQUENCE [LARGE SCALE GENOMIC DNA]</scope>
    <source>
        <strain evidence="3">CGMCC 1.11101</strain>
    </source>
</reference>
<dbReference type="STRING" id="995034.SAMN05216219_1803"/>
<dbReference type="Gene3D" id="2.160.10.10">
    <property type="entry name" value="Hexapeptide repeat proteins"/>
    <property type="match status" value="1"/>
</dbReference>
<dbReference type="Pfam" id="PF00132">
    <property type="entry name" value="Hexapep"/>
    <property type="match status" value="1"/>
</dbReference>